<evidence type="ECO:0000256" key="1">
    <source>
        <dbReference type="SAM" id="Phobius"/>
    </source>
</evidence>
<dbReference type="Gene3D" id="1.20.1250.20">
    <property type="entry name" value="MFS general substrate transporter like domains"/>
    <property type="match status" value="1"/>
</dbReference>
<keyword evidence="1" id="KW-0812">Transmembrane</keyword>
<feature type="transmembrane region" description="Helical" evidence="1">
    <location>
        <begin position="56"/>
        <end position="76"/>
    </location>
</feature>
<keyword evidence="1" id="KW-0472">Membrane</keyword>
<sequence length="82" mass="8281">MSVSLPVCPLSWTIPTRMLVPSAAAVGIAIVASVGNLGGFAAPVLIGKLTEATGDLVTGFLAIGVLLLLGALWTALTVRIPR</sequence>
<evidence type="ECO:0000313" key="3">
    <source>
        <dbReference type="Proteomes" id="UP000475265"/>
    </source>
</evidence>
<dbReference type="Proteomes" id="UP000475265">
    <property type="component" value="Unassembled WGS sequence"/>
</dbReference>
<gene>
    <name evidence="2" type="ORF">FX983_02791</name>
</gene>
<dbReference type="SUPFAM" id="SSF103473">
    <property type="entry name" value="MFS general substrate transporter"/>
    <property type="match status" value="1"/>
</dbReference>
<dbReference type="InterPro" id="IPR036259">
    <property type="entry name" value="MFS_trans_sf"/>
</dbReference>
<name>A0A6L5C1W3_9PSED</name>
<keyword evidence="1" id="KW-1133">Transmembrane helix</keyword>
<evidence type="ECO:0000313" key="2">
    <source>
        <dbReference type="EMBL" id="KAF2394809.1"/>
    </source>
</evidence>
<feature type="transmembrane region" description="Helical" evidence="1">
    <location>
        <begin position="20"/>
        <end position="44"/>
    </location>
</feature>
<reference evidence="2 3" key="1">
    <citation type="submission" date="2019-12" db="EMBL/GenBank/DDBJ databases">
        <title>Endophytic bacteria associated with Panax ginseng seedlings.</title>
        <authorList>
            <person name="Park J.M."/>
            <person name="Shin R."/>
            <person name="Jo S.H."/>
        </authorList>
    </citation>
    <scope>NUCLEOTIDE SEQUENCE [LARGE SCALE GENOMIC DNA]</scope>
    <source>
        <strain evidence="2 3">PgKB32</strain>
    </source>
</reference>
<dbReference type="EMBL" id="JAAAXX010000001">
    <property type="protein sequence ID" value="KAF2394809.1"/>
    <property type="molecule type" value="Genomic_DNA"/>
</dbReference>
<protein>
    <submittedName>
        <fullName evidence="2">Putative tartrate transporter</fullName>
    </submittedName>
</protein>
<accession>A0A6L5C1W3</accession>
<comment type="caution">
    <text evidence="2">The sequence shown here is derived from an EMBL/GenBank/DDBJ whole genome shotgun (WGS) entry which is preliminary data.</text>
</comment>
<organism evidence="2 3">
    <name type="scientific">Pseudomonas frederiksbergensis</name>
    <dbReference type="NCBI Taxonomy" id="104087"/>
    <lineage>
        <taxon>Bacteria</taxon>
        <taxon>Pseudomonadati</taxon>
        <taxon>Pseudomonadota</taxon>
        <taxon>Gammaproteobacteria</taxon>
        <taxon>Pseudomonadales</taxon>
        <taxon>Pseudomonadaceae</taxon>
        <taxon>Pseudomonas</taxon>
    </lineage>
</organism>
<dbReference type="RefSeq" id="WP_154905281.1">
    <property type="nucleotide sequence ID" value="NZ_JAAAXX010000001.1"/>
</dbReference>
<proteinExistence type="predicted"/>
<dbReference type="AlphaFoldDB" id="A0A6L5C1W3"/>